<comment type="caution">
    <text evidence="1">The sequence shown here is derived from an EMBL/GenBank/DDBJ whole genome shotgun (WGS) entry which is preliminary data.</text>
</comment>
<organism evidence="1 2">
    <name type="scientific">Rhodopirellula baltica SH28</name>
    <dbReference type="NCBI Taxonomy" id="993517"/>
    <lineage>
        <taxon>Bacteria</taxon>
        <taxon>Pseudomonadati</taxon>
        <taxon>Planctomycetota</taxon>
        <taxon>Planctomycetia</taxon>
        <taxon>Pirellulales</taxon>
        <taxon>Pirellulaceae</taxon>
        <taxon>Rhodopirellula</taxon>
    </lineage>
</organism>
<accession>K5E6N9</accession>
<dbReference type="EMBL" id="AMCW01000095">
    <property type="protein sequence ID" value="EKK01456.1"/>
    <property type="molecule type" value="Genomic_DNA"/>
</dbReference>
<reference evidence="1 2" key="1">
    <citation type="journal article" date="2013" name="Mar. Genomics">
        <title>Expression of sulfatases in Rhodopirellula baltica and the diversity of sulfatases in the genus Rhodopirellula.</title>
        <authorList>
            <person name="Wegner C.E."/>
            <person name="Richter-Heitmann T."/>
            <person name="Klindworth A."/>
            <person name="Klockow C."/>
            <person name="Richter M."/>
            <person name="Achstetter T."/>
            <person name="Glockner F.O."/>
            <person name="Harder J."/>
        </authorList>
    </citation>
    <scope>NUCLEOTIDE SEQUENCE [LARGE SCALE GENOMIC DNA]</scope>
    <source>
        <strain evidence="1 2">SH28</strain>
    </source>
</reference>
<name>K5E6N9_RHOBT</name>
<evidence type="ECO:0000313" key="2">
    <source>
        <dbReference type="Proteomes" id="UP000007993"/>
    </source>
</evidence>
<proteinExistence type="predicted"/>
<dbReference type="PATRIC" id="fig|993517.3.peg.3479"/>
<protein>
    <submittedName>
        <fullName evidence="1">Uncharacterized protein</fullName>
    </submittedName>
</protein>
<dbReference type="Proteomes" id="UP000007993">
    <property type="component" value="Unassembled WGS sequence"/>
</dbReference>
<sequence>MWCFQGLLFRRPRGGPAKLAGKFADRDRGVVIVSAHDDRGRSDERLHQQSRT</sequence>
<evidence type="ECO:0000313" key="1">
    <source>
        <dbReference type="EMBL" id="EKK01456.1"/>
    </source>
</evidence>
<gene>
    <name evidence="1" type="ORF">RBSH_03202</name>
</gene>
<dbReference type="AlphaFoldDB" id="K5E6N9"/>